<reference evidence="3" key="1">
    <citation type="submission" date="2023-03" db="EMBL/GenBank/DDBJ databases">
        <title>Massive genome expansion in bonnet fungi (Mycena s.s.) driven by repeated elements and novel gene families across ecological guilds.</title>
        <authorList>
            <consortium name="Lawrence Berkeley National Laboratory"/>
            <person name="Harder C.B."/>
            <person name="Miyauchi S."/>
            <person name="Viragh M."/>
            <person name="Kuo A."/>
            <person name="Thoen E."/>
            <person name="Andreopoulos B."/>
            <person name="Lu D."/>
            <person name="Skrede I."/>
            <person name="Drula E."/>
            <person name="Henrissat B."/>
            <person name="Morin E."/>
            <person name="Kohler A."/>
            <person name="Barry K."/>
            <person name="LaButti K."/>
            <person name="Morin E."/>
            <person name="Salamov A."/>
            <person name="Lipzen A."/>
            <person name="Mereny Z."/>
            <person name="Hegedus B."/>
            <person name="Baldrian P."/>
            <person name="Stursova M."/>
            <person name="Weitz H."/>
            <person name="Taylor A."/>
            <person name="Grigoriev I.V."/>
            <person name="Nagy L.G."/>
            <person name="Martin F."/>
            <person name="Kauserud H."/>
        </authorList>
    </citation>
    <scope>NUCLEOTIDE SEQUENCE</scope>
    <source>
        <strain evidence="3">9144</strain>
    </source>
</reference>
<feature type="transmembrane region" description="Helical" evidence="1">
    <location>
        <begin position="127"/>
        <end position="150"/>
    </location>
</feature>
<keyword evidence="1" id="KW-0472">Membrane</keyword>
<dbReference type="Proteomes" id="UP001219525">
    <property type="component" value="Unassembled WGS sequence"/>
</dbReference>
<comment type="caution">
    <text evidence="3">The sequence shown here is derived from an EMBL/GenBank/DDBJ whole genome shotgun (WGS) entry which is preliminary data.</text>
</comment>
<feature type="transmembrane region" description="Helical" evidence="1">
    <location>
        <begin position="219"/>
        <end position="244"/>
    </location>
</feature>
<dbReference type="Pfam" id="PF20153">
    <property type="entry name" value="DUF6535"/>
    <property type="match status" value="1"/>
</dbReference>
<evidence type="ECO:0000313" key="4">
    <source>
        <dbReference type="Proteomes" id="UP001219525"/>
    </source>
</evidence>
<dbReference type="AlphaFoldDB" id="A0AAD6VJ86"/>
<feature type="domain" description="DUF6535" evidence="2">
    <location>
        <begin position="116"/>
        <end position="214"/>
    </location>
</feature>
<evidence type="ECO:0000313" key="3">
    <source>
        <dbReference type="EMBL" id="KAJ7214474.1"/>
    </source>
</evidence>
<evidence type="ECO:0000256" key="1">
    <source>
        <dbReference type="SAM" id="Phobius"/>
    </source>
</evidence>
<evidence type="ECO:0000259" key="2">
    <source>
        <dbReference type="Pfam" id="PF20153"/>
    </source>
</evidence>
<protein>
    <recommendedName>
        <fullName evidence="2">DUF6535 domain-containing protein</fullName>
    </recommendedName>
</protein>
<proteinExistence type="predicted"/>
<sequence>MSHESSAPPSQPRRAHIYEDRATPSLSPDCDQLINVLQSCFSDLLRKQDEIQKAVEALKPPVPVTDKKSTFWTSYMKLADEHDREFKEKYSTDLDTSLIFAGLFSAIGSAFIIQIQPQLTPEPPIKIVVAQSILYVSLFTTLLAALLAVLGKQWIVYYQAAGSRGTIEQRGLERQRKLDGLHKWKFDTVLQMFPLLLQLGLLLFSPGLSVYLWNTNVPIAIIVLAFTLLGFGAYLFLLGSAIFYPDSPFQTPLAPFLKQIISLTLEILKPLRTVRDWWMKLMQVIKQSMLQFRKAQAYLLPLFGPHSSSKSSNTLFEEDFPVTGFDELSAEAPAVLWVLETSTDPMMITAAGEMAIDLQWPLDLDLTLSMNRLDETVNHWLGSKQKMQEGIICSATSCCMAYCSLRLVARAAGHCPGKIGWLLSAMEDPPELTNAMRMYNEWLPVFDVLPTSRVIKWALYTIPSIEFKNHYGPLEKTIELFLDHLTPQNMPTLDEEDICNYLCCLISFFGPCDPRIMIQRAFKVFLMTQLFKNLQTTKIDPALAARLIKTTSDLLNMADSETQHGLKTRQVRNLIIEISQFCSALPQEDGWFDLVVSAAMLARARNTGFDYEGEQIHGIEPNVQWIYTALEHVRTVWAVSDLEKWDTRTDAAVDGLLALLAWNRPASLSDTPSEESLKIITQALSNNRNSACSAFFILTDAGSWFLDPLIQPILQNSAVLTQLGSVATKNAYKFISQYFELWVQLATISEWKHILFHNPSAWITVFSGVFAWNEEMLTRCNSVIRTFWVADVDDHHQFLNKYEQVWALAITALAKAWEAFEFTDFSAVCDFAHLSRATVSATLRVRYYLDRITKDISSHLRQNFLPGLGNILIQAAQNAMQTMLNNRQNTQINLIVDPERTEETWTRVAGLLHSLRQQISTKFEPGDGEVQLGGMARKYKNWFELEKLFEVEITSIESSLATNHVDHDGFT</sequence>
<dbReference type="InterPro" id="IPR045338">
    <property type="entry name" value="DUF6535"/>
</dbReference>
<dbReference type="EMBL" id="JARJCW010000019">
    <property type="protein sequence ID" value="KAJ7214474.1"/>
    <property type="molecule type" value="Genomic_DNA"/>
</dbReference>
<name>A0AAD6VJ86_9AGAR</name>
<keyword evidence="4" id="KW-1185">Reference proteome</keyword>
<gene>
    <name evidence="3" type="ORF">GGX14DRAFT_542189</name>
</gene>
<feature type="transmembrane region" description="Helical" evidence="1">
    <location>
        <begin position="193"/>
        <end position="213"/>
    </location>
</feature>
<organism evidence="3 4">
    <name type="scientific">Mycena pura</name>
    <dbReference type="NCBI Taxonomy" id="153505"/>
    <lineage>
        <taxon>Eukaryota</taxon>
        <taxon>Fungi</taxon>
        <taxon>Dikarya</taxon>
        <taxon>Basidiomycota</taxon>
        <taxon>Agaricomycotina</taxon>
        <taxon>Agaricomycetes</taxon>
        <taxon>Agaricomycetidae</taxon>
        <taxon>Agaricales</taxon>
        <taxon>Marasmiineae</taxon>
        <taxon>Mycenaceae</taxon>
        <taxon>Mycena</taxon>
    </lineage>
</organism>
<feature type="transmembrane region" description="Helical" evidence="1">
    <location>
        <begin position="94"/>
        <end position="115"/>
    </location>
</feature>
<keyword evidence="1" id="KW-1133">Transmembrane helix</keyword>
<keyword evidence="1" id="KW-0812">Transmembrane</keyword>
<accession>A0AAD6VJ86</accession>